<protein>
    <submittedName>
        <fullName evidence="2">Uncharacterized protein</fullName>
    </submittedName>
</protein>
<organism evidence="2 3">
    <name type="scientific">Paraclostridium tenue</name>
    <dbReference type="NCBI Taxonomy" id="1737"/>
    <lineage>
        <taxon>Bacteria</taxon>
        <taxon>Bacillati</taxon>
        <taxon>Bacillota</taxon>
        <taxon>Clostridia</taxon>
        <taxon>Peptostreptococcales</taxon>
        <taxon>Peptostreptococcaceae</taxon>
        <taxon>Paraclostridium</taxon>
    </lineage>
</organism>
<keyword evidence="1" id="KW-0472">Membrane</keyword>
<feature type="transmembrane region" description="Helical" evidence="1">
    <location>
        <begin position="6"/>
        <end position="24"/>
    </location>
</feature>
<gene>
    <name evidence="2" type="ORF">GCM10008917_11380</name>
</gene>
<evidence type="ECO:0000313" key="2">
    <source>
        <dbReference type="EMBL" id="GAA0863156.1"/>
    </source>
</evidence>
<keyword evidence="1" id="KW-0812">Transmembrane</keyword>
<keyword evidence="1" id="KW-1133">Transmembrane helix</keyword>
<sequence length="49" mass="5815">MENMVGFFILIPILIFTHLIIVYIQMLSGKNYFYGVYVKNIDLNEDDKK</sequence>
<dbReference type="RefSeq" id="WP_346043680.1">
    <property type="nucleotide sequence ID" value="NZ_BAAACP010000005.1"/>
</dbReference>
<proteinExistence type="predicted"/>
<evidence type="ECO:0000256" key="1">
    <source>
        <dbReference type="SAM" id="Phobius"/>
    </source>
</evidence>
<evidence type="ECO:0000313" key="3">
    <source>
        <dbReference type="Proteomes" id="UP001400965"/>
    </source>
</evidence>
<accession>A0ABN1M1U7</accession>
<reference evidence="2 3" key="1">
    <citation type="journal article" date="2019" name="Int. J. Syst. Evol. Microbiol.">
        <title>The Global Catalogue of Microorganisms (GCM) 10K type strain sequencing project: providing services to taxonomists for standard genome sequencing and annotation.</title>
        <authorList>
            <consortium name="The Broad Institute Genomics Platform"/>
            <consortium name="The Broad Institute Genome Sequencing Center for Infectious Disease"/>
            <person name="Wu L."/>
            <person name="Ma J."/>
        </authorList>
    </citation>
    <scope>NUCLEOTIDE SEQUENCE [LARGE SCALE GENOMIC DNA]</scope>
    <source>
        <strain evidence="2 3">JCM 6486</strain>
    </source>
</reference>
<name>A0ABN1M1U7_9FIRM</name>
<keyword evidence="3" id="KW-1185">Reference proteome</keyword>
<comment type="caution">
    <text evidence="2">The sequence shown here is derived from an EMBL/GenBank/DDBJ whole genome shotgun (WGS) entry which is preliminary data.</text>
</comment>
<dbReference type="Proteomes" id="UP001400965">
    <property type="component" value="Unassembled WGS sequence"/>
</dbReference>
<dbReference type="EMBL" id="BAAACP010000005">
    <property type="protein sequence ID" value="GAA0863156.1"/>
    <property type="molecule type" value="Genomic_DNA"/>
</dbReference>